<protein>
    <submittedName>
        <fullName evidence="1">Uncharacterized protein</fullName>
    </submittedName>
</protein>
<sequence length="40" mass="4546">MTQEQLKKYQVISMAAEGRITIREAAESLGLSERQIKPQL</sequence>
<gene>
    <name evidence="1" type="ORF">H0A61_02687</name>
</gene>
<name>A0A8A0RSZ2_9FIRM</name>
<dbReference type="EMBL" id="CP059066">
    <property type="protein sequence ID" value="QSQ10286.1"/>
    <property type="molecule type" value="Genomic_DNA"/>
</dbReference>
<organism evidence="1 2">
    <name type="scientific">Koleobacter methoxysyntrophicus</name>
    <dbReference type="NCBI Taxonomy" id="2751313"/>
    <lineage>
        <taxon>Bacteria</taxon>
        <taxon>Bacillati</taxon>
        <taxon>Bacillota</taxon>
        <taxon>Clostridia</taxon>
        <taxon>Koleobacterales</taxon>
        <taxon>Koleobacteraceae</taxon>
        <taxon>Koleobacter</taxon>
    </lineage>
</organism>
<evidence type="ECO:0000313" key="1">
    <source>
        <dbReference type="EMBL" id="QSQ10286.1"/>
    </source>
</evidence>
<evidence type="ECO:0000313" key="2">
    <source>
        <dbReference type="Proteomes" id="UP000662904"/>
    </source>
</evidence>
<dbReference type="KEGG" id="kme:H0A61_02687"/>
<proteinExistence type="predicted"/>
<keyword evidence="2" id="KW-1185">Reference proteome</keyword>
<dbReference type="Proteomes" id="UP000662904">
    <property type="component" value="Chromosome"/>
</dbReference>
<accession>A0A8A0RSZ2</accession>
<reference evidence="1" key="1">
    <citation type="submission" date="2020-07" db="EMBL/GenBank/DDBJ databases">
        <title>Koleobacter methoxysyntrophicus gen. nov., sp. nov., a novel anaerobic bacterium isolated from deep subsurface oil field and proposal of Koleobacterales ord. nov. in the phylum Firmicutes.</title>
        <authorList>
            <person name="Sakamoto S."/>
            <person name="Tamaki H."/>
        </authorList>
    </citation>
    <scope>NUCLEOTIDE SEQUENCE</scope>
    <source>
        <strain evidence="1">NRmbB1</strain>
    </source>
</reference>
<dbReference type="RefSeq" id="WP_206707594.1">
    <property type="nucleotide sequence ID" value="NZ_CP059066.1"/>
</dbReference>
<dbReference type="AlphaFoldDB" id="A0A8A0RSZ2"/>